<dbReference type="Proteomes" id="UP000092746">
    <property type="component" value="Unassembled WGS sequence"/>
</dbReference>
<comment type="caution">
    <text evidence="2">The sequence shown here is derived from an EMBL/GenBank/DDBJ whole genome shotgun (WGS) entry which is preliminary data.</text>
</comment>
<feature type="domain" description="FRG" evidence="1">
    <location>
        <begin position="18"/>
        <end position="131"/>
    </location>
</feature>
<sequence length="395" mass="46296">MVESVSDFLKVVEAFYPDDGIAFFRGQGSSEWAVNSSLCRLIKDKLGNINDNALNWRFARSLFSEFERNIPSYPEASILKSYSPNQLDLMFVAQHYGLSTRLIDWSKNPLIALYFAVEKIEKKDNGNSAVYMIFNSERQKVNVFSSQAFFDYYAAEKNIWTEFYKVIEEKISNILTNEEKDIRSISFNDLSIFNKITNDNSTASYVDINLSFSLHSDELNHFNFSLLPIRIMQDMHEKERMDDLRFYMEIKKLLEKDNAHLNFFSNISNGKIFTNNNVCIINPLPLNPRIKNQQGVFLFSNSINEDVYCLDAFNEHNTIIEFNSNMERHYNDGVLKILIPNKFARKIRKELGYYGITKDFVYPELSSYTEVMQEKILRKYIDEAKTIEENLRKRE</sequence>
<protein>
    <recommendedName>
        <fullName evidence="1">FRG domain-containing protein</fullName>
    </recommendedName>
</protein>
<dbReference type="EMBL" id="MAQE01000015">
    <property type="protein sequence ID" value="OBY50786.1"/>
    <property type="molecule type" value="Genomic_DNA"/>
</dbReference>
<gene>
    <name evidence="2" type="ORF">BBB52_07795</name>
</gene>
<accession>A0AAP7GW91</accession>
<proteinExistence type="predicted"/>
<evidence type="ECO:0000313" key="2">
    <source>
        <dbReference type="EMBL" id="OBY50786.1"/>
    </source>
</evidence>
<reference evidence="2 3" key="1">
    <citation type="submission" date="2016-06" db="EMBL/GenBank/DDBJ databases">
        <title>Simultaneous identification of Haemophilus influenzae and Haemophilus haemolyticus using TaqMan real-time PCR.</title>
        <authorList>
            <person name="Price E.P."/>
            <person name="Sarovich D.S."/>
            <person name="Harris T."/>
            <person name="Spargo J.C."/>
            <person name="Nosworthy E."/>
            <person name="Beissbarth J."/>
            <person name="Smith-Vaughan H."/>
        </authorList>
    </citation>
    <scope>NUCLEOTIDE SEQUENCE [LARGE SCALE GENOMIC DNA]</scope>
    <source>
        <strain evidence="2 3">ATCC 7901</strain>
    </source>
</reference>
<dbReference type="RefSeq" id="WP_065295556.1">
    <property type="nucleotide sequence ID" value="NZ_MAQE01000015.1"/>
</dbReference>
<dbReference type="InterPro" id="IPR014966">
    <property type="entry name" value="FRG-dom"/>
</dbReference>
<name>A0AAP7GW91_AGGAP</name>
<evidence type="ECO:0000259" key="1">
    <source>
        <dbReference type="SMART" id="SM00901"/>
    </source>
</evidence>
<evidence type="ECO:0000313" key="3">
    <source>
        <dbReference type="Proteomes" id="UP000092746"/>
    </source>
</evidence>
<dbReference type="AlphaFoldDB" id="A0AAP7GW91"/>
<organism evidence="2 3">
    <name type="scientific">Aggregatibacter aphrophilus</name>
    <name type="common">Haemophilus aphrophilus</name>
    <dbReference type="NCBI Taxonomy" id="732"/>
    <lineage>
        <taxon>Bacteria</taxon>
        <taxon>Pseudomonadati</taxon>
        <taxon>Pseudomonadota</taxon>
        <taxon>Gammaproteobacteria</taxon>
        <taxon>Pasteurellales</taxon>
        <taxon>Pasteurellaceae</taxon>
        <taxon>Aggregatibacter</taxon>
    </lineage>
</organism>
<dbReference type="Pfam" id="PF08867">
    <property type="entry name" value="FRG"/>
    <property type="match status" value="1"/>
</dbReference>
<dbReference type="SMART" id="SM00901">
    <property type="entry name" value="FRG"/>
    <property type="match status" value="1"/>
</dbReference>